<dbReference type="KEGG" id="ccp:CHC_T00002267001"/>
<evidence type="ECO:0000313" key="2">
    <source>
        <dbReference type="EMBL" id="CDF33478.1"/>
    </source>
</evidence>
<feature type="compositionally biased region" description="Basic and acidic residues" evidence="1">
    <location>
        <begin position="259"/>
        <end position="279"/>
    </location>
</feature>
<gene>
    <name evidence="2" type="ORF">CHC_T00002267001</name>
</gene>
<evidence type="ECO:0000256" key="1">
    <source>
        <dbReference type="SAM" id="MobiDB-lite"/>
    </source>
</evidence>
<keyword evidence="3" id="KW-1185">Reference proteome</keyword>
<accession>R7Q6Q2</accession>
<reference evidence="3" key="1">
    <citation type="journal article" date="2013" name="Proc. Natl. Acad. Sci. U.S.A.">
        <title>Genome structure and metabolic features in the red seaweed Chondrus crispus shed light on evolution of the Archaeplastida.</title>
        <authorList>
            <person name="Collen J."/>
            <person name="Porcel B."/>
            <person name="Carre W."/>
            <person name="Ball S.G."/>
            <person name="Chaparro C."/>
            <person name="Tonon T."/>
            <person name="Barbeyron T."/>
            <person name="Michel G."/>
            <person name="Noel B."/>
            <person name="Valentin K."/>
            <person name="Elias M."/>
            <person name="Artiguenave F."/>
            <person name="Arun A."/>
            <person name="Aury J.M."/>
            <person name="Barbosa-Neto J.F."/>
            <person name="Bothwell J.H."/>
            <person name="Bouget F.Y."/>
            <person name="Brillet L."/>
            <person name="Cabello-Hurtado F."/>
            <person name="Capella-Gutierrez S."/>
            <person name="Charrier B."/>
            <person name="Cladiere L."/>
            <person name="Cock J.M."/>
            <person name="Coelho S.M."/>
            <person name="Colleoni C."/>
            <person name="Czjzek M."/>
            <person name="Da Silva C."/>
            <person name="Delage L."/>
            <person name="Denoeud F."/>
            <person name="Deschamps P."/>
            <person name="Dittami S.M."/>
            <person name="Gabaldon T."/>
            <person name="Gachon C.M."/>
            <person name="Groisillier A."/>
            <person name="Herve C."/>
            <person name="Jabbari K."/>
            <person name="Katinka M."/>
            <person name="Kloareg B."/>
            <person name="Kowalczyk N."/>
            <person name="Labadie K."/>
            <person name="Leblanc C."/>
            <person name="Lopez P.J."/>
            <person name="McLachlan D.H."/>
            <person name="Meslet-Cladiere L."/>
            <person name="Moustafa A."/>
            <person name="Nehr Z."/>
            <person name="Nyvall Collen P."/>
            <person name="Panaud O."/>
            <person name="Partensky F."/>
            <person name="Poulain J."/>
            <person name="Rensing S.A."/>
            <person name="Rousvoal S."/>
            <person name="Samson G."/>
            <person name="Symeonidi A."/>
            <person name="Weissenbach J."/>
            <person name="Zambounis A."/>
            <person name="Wincker P."/>
            <person name="Boyen C."/>
        </authorList>
    </citation>
    <scope>NUCLEOTIDE SEQUENCE [LARGE SCALE GENOMIC DNA]</scope>
    <source>
        <strain evidence="3">cv. Stackhouse</strain>
    </source>
</reference>
<dbReference type="GeneID" id="17321014"/>
<feature type="region of interest" description="Disordered" evidence="1">
    <location>
        <begin position="166"/>
        <end position="212"/>
    </location>
</feature>
<name>R7Q6Q2_CHOCR</name>
<dbReference type="Proteomes" id="UP000012073">
    <property type="component" value="Unassembled WGS sequence"/>
</dbReference>
<proteinExistence type="predicted"/>
<feature type="compositionally biased region" description="Basic residues" evidence="1">
    <location>
        <begin position="177"/>
        <end position="189"/>
    </location>
</feature>
<organism evidence="2 3">
    <name type="scientific">Chondrus crispus</name>
    <name type="common">Carrageen Irish moss</name>
    <name type="synonym">Polymorpha crispa</name>
    <dbReference type="NCBI Taxonomy" id="2769"/>
    <lineage>
        <taxon>Eukaryota</taxon>
        <taxon>Rhodophyta</taxon>
        <taxon>Florideophyceae</taxon>
        <taxon>Rhodymeniophycidae</taxon>
        <taxon>Gigartinales</taxon>
        <taxon>Gigartinaceae</taxon>
        <taxon>Chondrus</taxon>
    </lineage>
</organism>
<protein>
    <submittedName>
        <fullName evidence="2">Uncharacterized protein</fullName>
    </submittedName>
</protein>
<feature type="region of interest" description="Disordered" evidence="1">
    <location>
        <begin position="256"/>
        <end position="279"/>
    </location>
</feature>
<sequence>MGDARAEGVRQRGEVDVVVDAAVDAGHAGWRARLRVERAFSGGEWEEGRGEEAKVGHCEGVGVGFSSSSIIPHISASSFLSPIVSIVSYKSALASSSTQPLYSLSHELQGHRNHPVDPRLRRRHRCPASTSRPGPVPTHRAPPLPYIPTAPLTLKPPAYLAARQSPFPRPGPSHVGSLRRRHHAGRHLASHSLTQRRSGARPLKPPPSHQIRCPHSPRHLRTMHAHHVHAAAHQCCPDRPGCGPVPLLVRALPKPRLAAHPEQRRKSPHRPLELDAVPH</sequence>
<dbReference type="Gramene" id="CDF33478">
    <property type="protein sequence ID" value="CDF33478"/>
    <property type="gene ID" value="CHC_T00002267001"/>
</dbReference>
<dbReference type="EMBL" id="HG001647">
    <property type="protein sequence ID" value="CDF33478.1"/>
    <property type="molecule type" value="Genomic_DNA"/>
</dbReference>
<dbReference type="RefSeq" id="XP_005713281.1">
    <property type="nucleotide sequence ID" value="XM_005713224.1"/>
</dbReference>
<dbReference type="AlphaFoldDB" id="R7Q6Q2"/>
<evidence type="ECO:0000313" key="3">
    <source>
        <dbReference type="Proteomes" id="UP000012073"/>
    </source>
</evidence>